<comment type="caution">
    <text evidence="1">The sequence shown here is derived from an EMBL/GenBank/DDBJ whole genome shotgun (WGS) entry which is preliminary data.</text>
</comment>
<sequence>MVDTLILPGLNGSGEAHWQRIWVRERPDCRVLEQENWACPDLRKWRARLEEELAGSEAVILVAHSLGCILAASLAWSPYARKIQGALLVAPCDMKKVEELHPCAVHLDQFPNNPLPFPSLAIGSANDPYMDPASLQRHAAWWGSDVKSLGAVGHINVASGFGRWSQGYAIYDDFVERLNRRDTSAKPQQRLPVRTDLLSAVIDSKLSLFPH</sequence>
<evidence type="ECO:0000313" key="2">
    <source>
        <dbReference type="Proteomes" id="UP001169006"/>
    </source>
</evidence>
<dbReference type="Pfam" id="PF06821">
    <property type="entry name" value="Ser_hydrolase"/>
    <property type="match status" value="1"/>
</dbReference>
<dbReference type="InterPro" id="IPR029058">
    <property type="entry name" value="AB_hydrolase_fold"/>
</dbReference>
<reference evidence="1" key="1">
    <citation type="journal article" date="2015" name="Int. J. Syst. Evol. Microbiol.">
        <title>Rhizobium oryzicola sp. nov., potential plant-growth-promoting endophytic bacteria isolated from rice roots.</title>
        <authorList>
            <person name="Zhang X.X."/>
            <person name="Gao J.S."/>
            <person name="Cao Y.H."/>
            <person name="Sheirdil R.A."/>
            <person name="Wang X.C."/>
            <person name="Zhang L."/>
        </authorList>
    </citation>
    <scope>NUCLEOTIDE SEQUENCE</scope>
    <source>
        <strain evidence="1">05753</strain>
    </source>
</reference>
<name>A0ABT8SZI3_9HYPH</name>
<dbReference type="Proteomes" id="UP001169006">
    <property type="component" value="Unassembled WGS sequence"/>
</dbReference>
<gene>
    <name evidence="1" type="ORF">Q2T52_17055</name>
</gene>
<dbReference type="InterPro" id="IPR010662">
    <property type="entry name" value="RBBP9/YdeN"/>
</dbReference>
<dbReference type="RefSeq" id="WP_302077993.1">
    <property type="nucleotide sequence ID" value="NZ_JAUKWQ010000005.1"/>
</dbReference>
<dbReference type="Gene3D" id="3.40.50.1820">
    <property type="entry name" value="alpha/beta hydrolase"/>
    <property type="match status" value="1"/>
</dbReference>
<keyword evidence="1" id="KW-0378">Hydrolase</keyword>
<dbReference type="SUPFAM" id="SSF53474">
    <property type="entry name" value="alpha/beta-Hydrolases"/>
    <property type="match status" value="1"/>
</dbReference>
<evidence type="ECO:0000313" key="1">
    <source>
        <dbReference type="EMBL" id="MDO1583797.1"/>
    </source>
</evidence>
<dbReference type="EMBL" id="JAUKWQ010000005">
    <property type="protein sequence ID" value="MDO1583797.1"/>
    <property type="molecule type" value="Genomic_DNA"/>
</dbReference>
<protein>
    <submittedName>
        <fullName evidence="1">Alpha/beta fold hydrolase</fullName>
    </submittedName>
</protein>
<organism evidence="1 2">
    <name type="scientific">Rhizobium oryzicola</name>
    <dbReference type="NCBI Taxonomy" id="1232668"/>
    <lineage>
        <taxon>Bacteria</taxon>
        <taxon>Pseudomonadati</taxon>
        <taxon>Pseudomonadota</taxon>
        <taxon>Alphaproteobacteria</taxon>
        <taxon>Hyphomicrobiales</taxon>
        <taxon>Rhizobiaceae</taxon>
        <taxon>Rhizobium/Agrobacterium group</taxon>
        <taxon>Rhizobium</taxon>
    </lineage>
</organism>
<reference evidence="1" key="2">
    <citation type="submission" date="2023-07" db="EMBL/GenBank/DDBJ databases">
        <authorList>
            <person name="Sun H."/>
        </authorList>
    </citation>
    <scope>NUCLEOTIDE SEQUENCE</scope>
    <source>
        <strain evidence="1">05753</strain>
    </source>
</reference>
<dbReference type="GO" id="GO:0016787">
    <property type="term" value="F:hydrolase activity"/>
    <property type="evidence" value="ECO:0007669"/>
    <property type="project" value="UniProtKB-KW"/>
</dbReference>
<keyword evidence="2" id="KW-1185">Reference proteome</keyword>
<accession>A0ABT8SZI3</accession>
<proteinExistence type="predicted"/>